<evidence type="ECO:0000313" key="6">
    <source>
        <dbReference type="Proteomes" id="UP000515860"/>
    </source>
</evidence>
<sequence length="284" mass="32349">MENQNILEVHGLCKKYKKFALEQVDLVLPKGCIMGFVGENGAGKTTTLKCILDIAHRDSGSVDIFGQDSRKADMEDIGVVFVEMNYQQDITGNNINTMYRNIYRNWQEDTFFGYLDRFGIDRKKAYKTASRGMQLKLQLAVALSHRARLLLLDEPTSGLDPVVRDEMLEIFQDFIMDEEHSILFSTHITSDLEKIADYVVMIHEGRVIFSEQKDTLLYQYGIWKGNDSSLAKLPKNAVLAVSRSGFGVSALVNREKLGRNFEAERPSIDEIMLHLIKGEQIWAE</sequence>
<dbReference type="InterPro" id="IPR003439">
    <property type="entry name" value="ABC_transporter-like_ATP-bd"/>
</dbReference>
<evidence type="ECO:0000313" key="5">
    <source>
        <dbReference type="EMBL" id="QNM08576.1"/>
    </source>
</evidence>
<dbReference type="KEGG" id="whj:H9Q79_17230"/>
<dbReference type="PROSITE" id="PS50893">
    <property type="entry name" value="ABC_TRANSPORTER_2"/>
    <property type="match status" value="1"/>
</dbReference>
<evidence type="ECO:0000256" key="1">
    <source>
        <dbReference type="ARBA" id="ARBA00022448"/>
    </source>
</evidence>
<evidence type="ECO:0000256" key="3">
    <source>
        <dbReference type="ARBA" id="ARBA00022840"/>
    </source>
</evidence>
<dbReference type="SUPFAM" id="SSF52540">
    <property type="entry name" value="P-loop containing nucleoside triphosphate hydrolases"/>
    <property type="match status" value="1"/>
</dbReference>
<keyword evidence="3 5" id="KW-0067">ATP-binding</keyword>
<reference evidence="5 6" key="1">
    <citation type="submission" date="2020-08" db="EMBL/GenBank/DDBJ databases">
        <authorList>
            <person name="Liu C."/>
            <person name="Sun Q."/>
        </authorList>
    </citation>
    <scope>NUCLEOTIDE SEQUENCE [LARGE SCALE GENOMIC DNA]</scope>
    <source>
        <strain evidence="5 6">NSJ-29</strain>
    </source>
</reference>
<organism evidence="5 6">
    <name type="scientific">Wansuia hejianensis</name>
    <dbReference type="NCBI Taxonomy" id="2763667"/>
    <lineage>
        <taxon>Bacteria</taxon>
        <taxon>Bacillati</taxon>
        <taxon>Bacillota</taxon>
        <taxon>Clostridia</taxon>
        <taxon>Lachnospirales</taxon>
        <taxon>Lachnospiraceae</taxon>
        <taxon>Wansuia</taxon>
    </lineage>
</organism>
<dbReference type="PANTHER" id="PTHR42939">
    <property type="entry name" value="ABC TRANSPORTER ATP-BINDING PROTEIN ALBC-RELATED"/>
    <property type="match status" value="1"/>
</dbReference>
<dbReference type="CDD" id="cd03230">
    <property type="entry name" value="ABC_DR_subfamily_A"/>
    <property type="match status" value="1"/>
</dbReference>
<dbReference type="GO" id="GO:0005524">
    <property type="term" value="F:ATP binding"/>
    <property type="evidence" value="ECO:0007669"/>
    <property type="project" value="UniProtKB-KW"/>
</dbReference>
<feature type="domain" description="ABC transporter" evidence="4">
    <location>
        <begin position="1"/>
        <end position="229"/>
    </location>
</feature>
<keyword evidence="1" id="KW-0813">Transport</keyword>
<dbReference type="InterPro" id="IPR003593">
    <property type="entry name" value="AAA+_ATPase"/>
</dbReference>
<dbReference type="GO" id="GO:0016887">
    <property type="term" value="F:ATP hydrolysis activity"/>
    <property type="evidence" value="ECO:0007669"/>
    <property type="project" value="InterPro"/>
</dbReference>
<dbReference type="Pfam" id="PF00005">
    <property type="entry name" value="ABC_tran"/>
    <property type="match status" value="1"/>
</dbReference>
<dbReference type="AlphaFoldDB" id="A0A7G9GCP4"/>
<dbReference type="SMART" id="SM00382">
    <property type="entry name" value="AAA"/>
    <property type="match status" value="1"/>
</dbReference>
<dbReference type="RefSeq" id="WP_249328807.1">
    <property type="nucleotide sequence ID" value="NZ_CP060635.1"/>
</dbReference>
<accession>A0A7G9GCP4</accession>
<dbReference type="InterPro" id="IPR051782">
    <property type="entry name" value="ABC_Transporter_VariousFunc"/>
</dbReference>
<keyword evidence="2" id="KW-0547">Nucleotide-binding</keyword>
<dbReference type="Gene3D" id="3.40.50.300">
    <property type="entry name" value="P-loop containing nucleotide triphosphate hydrolases"/>
    <property type="match status" value="1"/>
</dbReference>
<gene>
    <name evidence="5" type="ORF">H9Q79_17230</name>
</gene>
<proteinExistence type="predicted"/>
<dbReference type="PANTHER" id="PTHR42939:SF3">
    <property type="entry name" value="ABC TRANSPORTER ATP-BINDING COMPONENT"/>
    <property type="match status" value="1"/>
</dbReference>
<protein>
    <submittedName>
        <fullName evidence="5">ABC transporter ATP-binding protein</fullName>
    </submittedName>
</protein>
<evidence type="ECO:0000259" key="4">
    <source>
        <dbReference type="PROSITE" id="PS50893"/>
    </source>
</evidence>
<dbReference type="InterPro" id="IPR027417">
    <property type="entry name" value="P-loop_NTPase"/>
</dbReference>
<evidence type="ECO:0000256" key="2">
    <source>
        <dbReference type="ARBA" id="ARBA00022741"/>
    </source>
</evidence>
<keyword evidence="6" id="KW-1185">Reference proteome</keyword>
<name>A0A7G9GCP4_9FIRM</name>
<dbReference type="EMBL" id="CP060635">
    <property type="protein sequence ID" value="QNM08576.1"/>
    <property type="molecule type" value="Genomic_DNA"/>
</dbReference>
<dbReference type="Proteomes" id="UP000515860">
    <property type="component" value="Chromosome"/>
</dbReference>